<feature type="coiled-coil region" evidence="1">
    <location>
        <begin position="74"/>
        <end position="132"/>
    </location>
</feature>
<evidence type="ECO:0000313" key="2">
    <source>
        <dbReference type="EMBL" id="SFP65301.1"/>
    </source>
</evidence>
<keyword evidence="3" id="KW-1185">Reference proteome</keyword>
<accession>A0A1I5S3X7</accession>
<dbReference type="EMBL" id="FOXA01000010">
    <property type="protein sequence ID" value="SFP65301.1"/>
    <property type="molecule type" value="Genomic_DNA"/>
</dbReference>
<dbReference type="RefSeq" id="WP_093422560.1">
    <property type="nucleotide sequence ID" value="NZ_FOXA01000010.1"/>
</dbReference>
<organism evidence="2 3">
    <name type="scientific">Tranquillimonas alkanivorans</name>
    <dbReference type="NCBI Taxonomy" id="441119"/>
    <lineage>
        <taxon>Bacteria</taxon>
        <taxon>Pseudomonadati</taxon>
        <taxon>Pseudomonadota</taxon>
        <taxon>Alphaproteobacteria</taxon>
        <taxon>Rhodobacterales</taxon>
        <taxon>Roseobacteraceae</taxon>
        <taxon>Tranquillimonas</taxon>
    </lineage>
</organism>
<name>A0A1I5S3X7_9RHOB</name>
<sequence>MSLQPMRLMIGTLAFAGLVKAGMMLGERPELFGEIEPRRLFGAAEAAAPSAPQATAETLKAAAPESCPLPEEMFEALAQERDLLADQKERLSQRRAEIELANEKLRIETRRLEELKVEVEGLLARVEQAQTADVDRLVALYRNMKPKEAAGIMNDLDIEVTVMVLGTMSERDAAPIMAAMSPVRARAISKIILERSKLPGDQDLNGVRLQ</sequence>
<evidence type="ECO:0000256" key="1">
    <source>
        <dbReference type="SAM" id="Coils"/>
    </source>
</evidence>
<keyword evidence="2" id="KW-0966">Cell projection</keyword>
<reference evidence="2 3" key="1">
    <citation type="submission" date="2016-10" db="EMBL/GenBank/DDBJ databases">
        <authorList>
            <person name="de Groot N.N."/>
        </authorList>
    </citation>
    <scope>NUCLEOTIDE SEQUENCE [LARGE SCALE GENOMIC DNA]</scope>
    <source>
        <strain evidence="2 3">DSM 19547</strain>
    </source>
</reference>
<dbReference type="SUPFAM" id="SSF158791">
    <property type="entry name" value="MgtE N-terminal domain-like"/>
    <property type="match status" value="1"/>
</dbReference>
<evidence type="ECO:0000313" key="3">
    <source>
        <dbReference type="Proteomes" id="UP000199356"/>
    </source>
</evidence>
<gene>
    <name evidence="2" type="ORF">SAMN04488047_11024</name>
</gene>
<proteinExistence type="predicted"/>
<protein>
    <submittedName>
        <fullName evidence="2">Flagellar motility protein MotE, a chaperone for MotC folding</fullName>
    </submittedName>
</protein>
<dbReference type="Proteomes" id="UP000199356">
    <property type="component" value="Unassembled WGS sequence"/>
</dbReference>
<dbReference type="AlphaFoldDB" id="A0A1I5S3X7"/>
<keyword evidence="2" id="KW-0282">Flagellum</keyword>
<dbReference type="OrthoDB" id="9791432at2"/>
<keyword evidence="1" id="KW-0175">Coiled coil</keyword>
<keyword evidence="2" id="KW-0969">Cilium</keyword>
<dbReference type="STRING" id="441119.SAMN04488047_11024"/>